<feature type="region of interest" description="Disordered" evidence="1">
    <location>
        <begin position="1"/>
        <end position="41"/>
    </location>
</feature>
<accession>A0ABQ8T719</accession>
<dbReference type="EMBL" id="JAJSOF020000015">
    <property type="protein sequence ID" value="KAJ4441753.1"/>
    <property type="molecule type" value="Genomic_DNA"/>
</dbReference>
<dbReference type="Proteomes" id="UP001148838">
    <property type="component" value="Unassembled WGS sequence"/>
</dbReference>
<protein>
    <submittedName>
        <fullName evidence="2">Uncharacterized protein</fullName>
    </submittedName>
</protein>
<evidence type="ECO:0000256" key="1">
    <source>
        <dbReference type="SAM" id="MobiDB-lite"/>
    </source>
</evidence>
<organism evidence="2 3">
    <name type="scientific">Periplaneta americana</name>
    <name type="common">American cockroach</name>
    <name type="synonym">Blatta americana</name>
    <dbReference type="NCBI Taxonomy" id="6978"/>
    <lineage>
        <taxon>Eukaryota</taxon>
        <taxon>Metazoa</taxon>
        <taxon>Ecdysozoa</taxon>
        <taxon>Arthropoda</taxon>
        <taxon>Hexapoda</taxon>
        <taxon>Insecta</taxon>
        <taxon>Pterygota</taxon>
        <taxon>Neoptera</taxon>
        <taxon>Polyneoptera</taxon>
        <taxon>Dictyoptera</taxon>
        <taxon>Blattodea</taxon>
        <taxon>Blattoidea</taxon>
        <taxon>Blattidae</taxon>
        <taxon>Blattinae</taxon>
        <taxon>Periplaneta</taxon>
    </lineage>
</organism>
<feature type="compositionally biased region" description="Basic residues" evidence="1">
    <location>
        <begin position="25"/>
        <end position="34"/>
    </location>
</feature>
<gene>
    <name evidence="2" type="ORF">ANN_11611</name>
</gene>
<sequence>MAGLCEGGSEPPGSLKATGTETRRTTGKKSKPRHVTAPLPLHLPGTLGVNYPSQFPVGDAVPPGYS</sequence>
<comment type="caution">
    <text evidence="2">The sequence shown here is derived from an EMBL/GenBank/DDBJ whole genome shotgun (WGS) entry which is preliminary data.</text>
</comment>
<proteinExistence type="predicted"/>
<evidence type="ECO:0000313" key="2">
    <source>
        <dbReference type="EMBL" id="KAJ4441753.1"/>
    </source>
</evidence>
<evidence type="ECO:0000313" key="3">
    <source>
        <dbReference type="Proteomes" id="UP001148838"/>
    </source>
</evidence>
<reference evidence="2 3" key="1">
    <citation type="journal article" date="2022" name="Allergy">
        <title>Genome assembly and annotation of Periplaneta americana reveal a comprehensive cockroach allergen profile.</title>
        <authorList>
            <person name="Wang L."/>
            <person name="Xiong Q."/>
            <person name="Saelim N."/>
            <person name="Wang L."/>
            <person name="Nong W."/>
            <person name="Wan A.T."/>
            <person name="Shi M."/>
            <person name="Liu X."/>
            <person name="Cao Q."/>
            <person name="Hui J.H.L."/>
            <person name="Sookrung N."/>
            <person name="Leung T.F."/>
            <person name="Tungtrongchitr A."/>
            <person name="Tsui S.K.W."/>
        </authorList>
    </citation>
    <scope>NUCLEOTIDE SEQUENCE [LARGE SCALE GENOMIC DNA]</scope>
    <source>
        <strain evidence="2">PWHHKU_190912</strain>
    </source>
</reference>
<name>A0ABQ8T719_PERAM</name>
<keyword evidence="3" id="KW-1185">Reference proteome</keyword>